<gene>
    <name evidence="1" type="ORF">KSS97_17620</name>
</gene>
<evidence type="ECO:0000313" key="1">
    <source>
        <dbReference type="EMBL" id="QXI51359.1"/>
    </source>
</evidence>
<accession>A0ABX8Q944</accession>
<organism evidence="1 2">
    <name type="scientific">Pseudomonas canavaninivorans</name>
    <dbReference type="NCBI Taxonomy" id="2842348"/>
    <lineage>
        <taxon>Bacteria</taxon>
        <taxon>Pseudomonadati</taxon>
        <taxon>Pseudomonadota</taxon>
        <taxon>Gammaproteobacteria</taxon>
        <taxon>Pseudomonadales</taxon>
        <taxon>Pseudomonadaceae</taxon>
        <taxon>Pseudomonas</taxon>
    </lineage>
</organism>
<protein>
    <submittedName>
        <fullName evidence="1">Uncharacterized protein</fullName>
    </submittedName>
</protein>
<name>A0ABX8Q944_PSECO</name>
<proteinExistence type="predicted"/>
<reference evidence="1 2" key="1">
    <citation type="journal article" date="2021" name="Microorganisms">
        <title>The Ever-Expanding Pseudomonas Genus: Description of 43 New Species and Partition of the Pseudomonas putida Group.</title>
        <authorList>
            <person name="Girard L."/>
            <person name="Lood C."/>
            <person name="Hofte M."/>
            <person name="Vandamme P."/>
            <person name="Rokni-Zadeh H."/>
            <person name="van Noort V."/>
            <person name="Lavigne R."/>
            <person name="De Mot R."/>
        </authorList>
    </citation>
    <scope>NUCLEOTIDE SEQUENCE [LARGE SCALE GENOMIC DNA]</scope>
    <source>
        <strain evidence="1 2">SWRI17</strain>
    </source>
</reference>
<dbReference type="Proteomes" id="UP000824066">
    <property type="component" value="Chromosome"/>
</dbReference>
<dbReference type="EMBL" id="CP077080">
    <property type="protein sequence ID" value="QXI51359.1"/>
    <property type="molecule type" value="Genomic_DNA"/>
</dbReference>
<keyword evidence="2" id="KW-1185">Reference proteome</keyword>
<dbReference type="RefSeq" id="WP_217859783.1">
    <property type="nucleotide sequence ID" value="NZ_CP077080.1"/>
</dbReference>
<evidence type="ECO:0000313" key="2">
    <source>
        <dbReference type="Proteomes" id="UP000824066"/>
    </source>
</evidence>
<sequence length="110" mass="12902">MNHLENEILKNKDDLVEGTFCFELFEEKTFNTPLFDRLIRDIQTTLKSTDAKSSDKLKEFIIWFTMGTIRCVICHNNPNDLYKISDFSMDAWNESYEPKLNSTLLALIKT</sequence>